<evidence type="ECO:0000256" key="2">
    <source>
        <dbReference type="ARBA" id="ARBA00022898"/>
    </source>
</evidence>
<dbReference type="HOGENOM" id="CLU_017584_1_1_1"/>
<dbReference type="KEGG" id="pfj:MYCFIDRAFT_142418"/>
<dbReference type="InterPro" id="IPR015422">
    <property type="entry name" value="PyrdxlP-dep_Trfase_small"/>
</dbReference>
<protein>
    <submittedName>
        <fullName evidence="4">Aminotransferase class-I</fullName>
    </submittedName>
</protein>
<dbReference type="STRING" id="383855.M2YQ45"/>
<evidence type="ECO:0000256" key="1">
    <source>
        <dbReference type="ARBA" id="ARBA00007441"/>
    </source>
</evidence>
<dbReference type="InterPro" id="IPR015421">
    <property type="entry name" value="PyrdxlP-dep_Trfase_major"/>
</dbReference>
<accession>M2YQ45</accession>
<comment type="similarity">
    <text evidence="1">Belongs to the class-I pyridoxal-phosphate-dependent aminotransferase family.</text>
</comment>
<dbReference type="PROSITE" id="PS00105">
    <property type="entry name" value="AA_TRANSFER_CLASS_1"/>
    <property type="match status" value="1"/>
</dbReference>
<dbReference type="CDD" id="cd00609">
    <property type="entry name" value="AAT_like"/>
    <property type="match status" value="1"/>
</dbReference>
<proteinExistence type="inferred from homology"/>
<dbReference type="GeneID" id="19331214"/>
<dbReference type="Gene3D" id="3.90.1150.10">
    <property type="entry name" value="Aspartate Aminotransferase, domain 1"/>
    <property type="match status" value="1"/>
</dbReference>
<dbReference type="OrthoDB" id="7042322at2759"/>
<dbReference type="VEuPathDB" id="FungiDB:MYCFIDRAFT_142418"/>
<sequence>EAVARFINHGFKPATPVDSKQILVTNGASSSIDLVAFNLCDPGEGVIVLTPTYMMFKHDLCARTGIEFIAVSADVDDQFSARYAPQLAKLLEGAIVESQRRGIPVKALLVCNPCNPVGRCYSKTTLTYLARLCGSHGMHLVSDEIYAMSCFASLEPGLDEFSSVLSIPEDLSNNVLAENIHCIYGASKDFGAGGLRLGFFVTRNELLWKVCRRLALFTWVTSFSTAFFEHFLSDQCAMTAYLDLYHVRLRARYLQVTELLREHGIPFVSANSGIFLLVKLTKWLEFLDSSHPKLSREEQLCRHLAYNGGVFMSPGEVRYVQAFHTHTPLPILN</sequence>
<dbReference type="EMBL" id="KB446562">
    <property type="protein sequence ID" value="EME79845.1"/>
    <property type="molecule type" value="Genomic_DNA"/>
</dbReference>
<dbReference type="Gene3D" id="3.40.640.10">
    <property type="entry name" value="Type I PLP-dependent aspartate aminotransferase-like (Major domain)"/>
    <property type="match status" value="1"/>
</dbReference>
<keyword evidence="5" id="KW-1185">Reference proteome</keyword>
<dbReference type="PANTHER" id="PTHR43795:SF39">
    <property type="entry name" value="AMINOTRANSFERASE CLASS I_CLASSII DOMAIN-CONTAINING PROTEIN"/>
    <property type="match status" value="1"/>
</dbReference>
<dbReference type="eggNOG" id="KOG0256">
    <property type="taxonomic scope" value="Eukaryota"/>
</dbReference>
<dbReference type="GO" id="GO:0006520">
    <property type="term" value="P:amino acid metabolic process"/>
    <property type="evidence" value="ECO:0007669"/>
    <property type="project" value="TreeGrafter"/>
</dbReference>
<dbReference type="InterPro" id="IPR050478">
    <property type="entry name" value="Ethylene_sulfur-biosynth"/>
</dbReference>
<organism evidence="4 5">
    <name type="scientific">Pseudocercospora fijiensis (strain CIRAD86)</name>
    <name type="common">Black leaf streak disease fungus</name>
    <name type="synonym">Mycosphaerella fijiensis</name>
    <dbReference type="NCBI Taxonomy" id="383855"/>
    <lineage>
        <taxon>Eukaryota</taxon>
        <taxon>Fungi</taxon>
        <taxon>Dikarya</taxon>
        <taxon>Ascomycota</taxon>
        <taxon>Pezizomycotina</taxon>
        <taxon>Dothideomycetes</taxon>
        <taxon>Dothideomycetidae</taxon>
        <taxon>Mycosphaerellales</taxon>
        <taxon>Mycosphaerellaceae</taxon>
        <taxon>Pseudocercospora</taxon>
    </lineage>
</organism>
<dbReference type="RefSeq" id="XP_007930463.1">
    <property type="nucleotide sequence ID" value="XM_007932272.1"/>
</dbReference>
<dbReference type="Proteomes" id="UP000016932">
    <property type="component" value="Unassembled WGS sequence"/>
</dbReference>
<dbReference type="InterPro" id="IPR004839">
    <property type="entry name" value="Aminotransferase_I/II_large"/>
</dbReference>
<dbReference type="PRINTS" id="PR00753">
    <property type="entry name" value="ACCSYNTHASE"/>
</dbReference>
<gene>
    <name evidence="4" type="ORF">MYCFIDRAFT_142418</name>
</gene>
<dbReference type="Pfam" id="PF00155">
    <property type="entry name" value="Aminotran_1_2"/>
    <property type="match status" value="1"/>
</dbReference>
<dbReference type="InterPro" id="IPR015424">
    <property type="entry name" value="PyrdxlP-dep_Trfase"/>
</dbReference>
<dbReference type="PANTHER" id="PTHR43795">
    <property type="entry name" value="BIFUNCTIONAL ASPARTATE AMINOTRANSFERASE AND GLUTAMATE/ASPARTATE-PREPHENATE AMINOTRANSFERASE-RELATED"/>
    <property type="match status" value="1"/>
</dbReference>
<evidence type="ECO:0000313" key="4">
    <source>
        <dbReference type="EMBL" id="EME79845.1"/>
    </source>
</evidence>
<dbReference type="SUPFAM" id="SSF53383">
    <property type="entry name" value="PLP-dependent transferases"/>
    <property type="match status" value="1"/>
</dbReference>
<feature type="non-terminal residue" evidence="4">
    <location>
        <position position="1"/>
    </location>
</feature>
<feature type="domain" description="Aminotransferase class I/classII large" evidence="3">
    <location>
        <begin position="1"/>
        <end position="320"/>
    </location>
</feature>
<evidence type="ECO:0000313" key="5">
    <source>
        <dbReference type="Proteomes" id="UP000016932"/>
    </source>
</evidence>
<keyword evidence="4" id="KW-0808">Transferase</keyword>
<dbReference type="InterPro" id="IPR004838">
    <property type="entry name" value="NHTrfase_class1_PyrdxlP-BS"/>
</dbReference>
<reference evidence="4 5" key="1">
    <citation type="journal article" date="2012" name="PLoS Pathog.">
        <title>Diverse lifestyles and strategies of plant pathogenesis encoded in the genomes of eighteen Dothideomycetes fungi.</title>
        <authorList>
            <person name="Ohm R.A."/>
            <person name="Feau N."/>
            <person name="Henrissat B."/>
            <person name="Schoch C.L."/>
            <person name="Horwitz B.A."/>
            <person name="Barry K.W."/>
            <person name="Condon B.J."/>
            <person name="Copeland A.C."/>
            <person name="Dhillon B."/>
            <person name="Glaser F."/>
            <person name="Hesse C.N."/>
            <person name="Kosti I."/>
            <person name="LaButti K."/>
            <person name="Lindquist E.A."/>
            <person name="Lucas S."/>
            <person name="Salamov A.A."/>
            <person name="Bradshaw R.E."/>
            <person name="Ciuffetti L."/>
            <person name="Hamelin R.C."/>
            <person name="Kema G.H.J."/>
            <person name="Lawrence C."/>
            <person name="Scott J.A."/>
            <person name="Spatafora J.W."/>
            <person name="Turgeon B.G."/>
            <person name="de Wit P.J.G.M."/>
            <person name="Zhong S."/>
            <person name="Goodwin S.B."/>
            <person name="Grigoriev I.V."/>
        </authorList>
    </citation>
    <scope>NUCLEOTIDE SEQUENCE [LARGE SCALE GENOMIC DNA]</scope>
    <source>
        <strain evidence="4 5">CIRAD86</strain>
    </source>
</reference>
<dbReference type="GO" id="GO:0030170">
    <property type="term" value="F:pyridoxal phosphate binding"/>
    <property type="evidence" value="ECO:0007669"/>
    <property type="project" value="InterPro"/>
</dbReference>
<evidence type="ECO:0000259" key="3">
    <source>
        <dbReference type="Pfam" id="PF00155"/>
    </source>
</evidence>
<dbReference type="AlphaFoldDB" id="M2YQ45"/>
<keyword evidence="2" id="KW-0663">Pyridoxal phosphate</keyword>
<name>M2YQ45_PSEFD</name>
<dbReference type="GO" id="GO:0008483">
    <property type="term" value="F:transaminase activity"/>
    <property type="evidence" value="ECO:0007669"/>
    <property type="project" value="UniProtKB-KW"/>
</dbReference>
<keyword evidence="4" id="KW-0032">Aminotransferase</keyword>